<name>A0A4R0MWI4_9SPHI</name>
<organism evidence="2 3">
    <name type="scientific">Pedobacter frigiditerrae</name>
    <dbReference type="NCBI Taxonomy" id="2530452"/>
    <lineage>
        <taxon>Bacteria</taxon>
        <taxon>Pseudomonadati</taxon>
        <taxon>Bacteroidota</taxon>
        <taxon>Sphingobacteriia</taxon>
        <taxon>Sphingobacteriales</taxon>
        <taxon>Sphingobacteriaceae</taxon>
        <taxon>Pedobacter</taxon>
    </lineage>
</organism>
<dbReference type="PROSITE" id="PS51257">
    <property type="entry name" value="PROKAR_LIPOPROTEIN"/>
    <property type="match status" value="1"/>
</dbReference>
<proteinExistence type="predicted"/>
<sequence length="421" mass="49048">MAHLKKLLPHKLTFLLLTSLFLTVSSSCRNNINNVKEIFRDLPIETIDVDFSIKKPIALSTVFDTVEFIPLETTKNSFFAEITSMETTKDYFIIYDQSSNSILFFFKNGKFSSKISNYGLTTTKSYKKIKSFTIDRTSSQIIINDSNQNKMIFYDFKGNKIKEIMNPFYYRTFYSSGNSNIIYYRSNYYTDNEALTDPKSKFSNLFFTKNLTDIKKALFPYDPKKINDLDLYSVRKNFYTSDYQNCILAFPYTYDAYNLDSGNVKSIYRFMLPEENKLPEDFMTNDEYMNKRISYVSNKANDKKIYSLTNLFTVNDKCVTFCTYSFGMTPRSFFYNKRTKEVVNFENIFMDKTAYFLPVTSNEILGSDNSCLYTDISAESLFTHALQDDVNSAIKHNKTLNNFITSSTNQSNPIIIKLHVK</sequence>
<evidence type="ECO:0000256" key="1">
    <source>
        <dbReference type="SAM" id="SignalP"/>
    </source>
</evidence>
<keyword evidence="3" id="KW-1185">Reference proteome</keyword>
<keyword evidence="1" id="KW-0732">Signal</keyword>
<dbReference type="Pfam" id="PF17170">
    <property type="entry name" value="DUF5128"/>
    <property type="match status" value="1"/>
</dbReference>
<accession>A0A4R0MWI4</accession>
<dbReference type="Proteomes" id="UP000292884">
    <property type="component" value="Unassembled WGS sequence"/>
</dbReference>
<evidence type="ECO:0000313" key="2">
    <source>
        <dbReference type="EMBL" id="TCC90592.1"/>
    </source>
</evidence>
<dbReference type="AlphaFoldDB" id="A0A4R0MWI4"/>
<reference evidence="2 3" key="1">
    <citation type="submission" date="2019-02" db="EMBL/GenBank/DDBJ databases">
        <title>Pedobacter sp. RP-1-13 sp. nov., isolated from Arctic soil.</title>
        <authorList>
            <person name="Dahal R.H."/>
        </authorList>
    </citation>
    <scope>NUCLEOTIDE SEQUENCE [LARGE SCALE GENOMIC DNA]</scope>
    <source>
        <strain evidence="2 3">RP-1-13</strain>
    </source>
</reference>
<comment type="caution">
    <text evidence="2">The sequence shown here is derived from an EMBL/GenBank/DDBJ whole genome shotgun (WGS) entry which is preliminary data.</text>
</comment>
<feature type="chain" id="PRO_5020510532" evidence="1">
    <location>
        <begin position="31"/>
        <end position="421"/>
    </location>
</feature>
<feature type="signal peptide" evidence="1">
    <location>
        <begin position="1"/>
        <end position="30"/>
    </location>
</feature>
<dbReference type="EMBL" id="SJSK01000003">
    <property type="protein sequence ID" value="TCC90592.1"/>
    <property type="molecule type" value="Genomic_DNA"/>
</dbReference>
<gene>
    <name evidence="2" type="ORF">EZ428_15105</name>
</gene>
<dbReference type="RefSeq" id="WP_131553989.1">
    <property type="nucleotide sequence ID" value="NZ_SJSK01000003.1"/>
</dbReference>
<evidence type="ECO:0000313" key="3">
    <source>
        <dbReference type="Proteomes" id="UP000292884"/>
    </source>
</evidence>
<protein>
    <submittedName>
        <fullName evidence="2">6-bladed beta-propeller</fullName>
    </submittedName>
</protein>
<dbReference type="OrthoDB" id="828283at2"/>